<keyword evidence="1 3" id="KW-0808">Transferase</keyword>
<dbReference type="PROSITE" id="PS51186">
    <property type="entry name" value="GNAT"/>
    <property type="match status" value="1"/>
</dbReference>
<dbReference type="InterPro" id="IPR050832">
    <property type="entry name" value="Bact_Acetyltransf"/>
</dbReference>
<name>A0A3M3XZK6_PSEFL</name>
<dbReference type="GeneID" id="61638581"/>
<dbReference type="InterPro" id="IPR000182">
    <property type="entry name" value="GNAT_dom"/>
</dbReference>
<dbReference type="GO" id="GO:0016747">
    <property type="term" value="F:acyltransferase activity, transferring groups other than amino-acyl groups"/>
    <property type="evidence" value="ECO:0007669"/>
    <property type="project" value="InterPro"/>
</dbReference>
<dbReference type="RefSeq" id="WP_222935221.1">
    <property type="nucleotide sequence ID" value="NZ_CBCRXZ010000010.1"/>
</dbReference>
<dbReference type="PANTHER" id="PTHR43877">
    <property type="entry name" value="AMINOALKYLPHOSPHONATE N-ACETYLTRANSFERASE-RELATED-RELATED"/>
    <property type="match status" value="1"/>
</dbReference>
<sequence length="162" mass="17957">MCVIQASEDLAIHTLGELPQQIHVLEAQAVAEGFRFLTRLITEWENHSNRFEQPGECLLGGFHHGQLIAVGGLSCDPYAGPRIGRLRRVYVAPAMRGRRIATALVAQLLEYAAVHFQAVRLFTDTPQAAHFYLRCGFQPIDDDKATHVKSLTPLNARASTQP</sequence>
<accession>A0A3M3XZK6</accession>
<protein>
    <submittedName>
        <fullName evidence="3">Acetyltransferase</fullName>
    </submittedName>
</protein>
<evidence type="ECO:0000313" key="3">
    <source>
        <dbReference type="EMBL" id="SQF91235.1"/>
    </source>
</evidence>
<evidence type="ECO:0000256" key="1">
    <source>
        <dbReference type="ARBA" id="ARBA00022679"/>
    </source>
</evidence>
<dbReference type="EMBL" id="LS483372">
    <property type="protein sequence ID" value="SQF91235.1"/>
    <property type="molecule type" value="Genomic_DNA"/>
</dbReference>
<reference evidence="3 4" key="1">
    <citation type="submission" date="2018-06" db="EMBL/GenBank/DDBJ databases">
        <authorList>
            <consortium name="Pathogen Informatics"/>
            <person name="Doyle S."/>
        </authorList>
    </citation>
    <scope>NUCLEOTIDE SEQUENCE [LARGE SCALE GENOMIC DNA]</scope>
    <source>
        <strain evidence="3 4">NCTC10038</strain>
    </source>
</reference>
<dbReference type="Proteomes" id="UP000248640">
    <property type="component" value="Chromosome 1"/>
</dbReference>
<dbReference type="InterPro" id="IPR016181">
    <property type="entry name" value="Acyl_CoA_acyltransferase"/>
</dbReference>
<organism evidence="3 4">
    <name type="scientific">Pseudomonas fluorescens</name>
    <dbReference type="NCBI Taxonomy" id="294"/>
    <lineage>
        <taxon>Bacteria</taxon>
        <taxon>Pseudomonadati</taxon>
        <taxon>Pseudomonadota</taxon>
        <taxon>Gammaproteobacteria</taxon>
        <taxon>Pseudomonadales</taxon>
        <taxon>Pseudomonadaceae</taxon>
        <taxon>Pseudomonas</taxon>
    </lineage>
</organism>
<keyword evidence="2" id="KW-0012">Acyltransferase</keyword>
<proteinExistence type="predicted"/>
<evidence type="ECO:0000256" key="2">
    <source>
        <dbReference type="ARBA" id="ARBA00023315"/>
    </source>
</evidence>
<evidence type="ECO:0000313" key="4">
    <source>
        <dbReference type="Proteomes" id="UP000248640"/>
    </source>
</evidence>
<dbReference type="CDD" id="cd04301">
    <property type="entry name" value="NAT_SF"/>
    <property type="match status" value="1"/>
</dbReference>
<dbReference type="SUPFAM" id="SSF55729">
    <property type="entry name" value="Acyl-CoA N-acyltransferases (Nat)"/>
    <property type="match status" value="1"/>
</dbReference>
<gene>
    <name evidence="3" type="ORF">NCTC10038_02660</name>
</gene>
<dbReference type="Gene3D" id="3.40.630.30">
    <property type="match status" value="1"/>
</dbReference>
<dbReference type="AlphaFoldDB" id="A0A3M3XZK6"/>
<dbReference type="Pfam" id="PF00583">
    <property type="entry name" value="Acetyltransf_1"/>
    <property type="match status" value="1"/>
</dbReference>